<evidence type="ECO:0000313" key="7">
    <source>
        <dbReference type="Proteomes" id="UP000051783"/>
    </source>
</evidence>
<dbReference type="Proteomes" id="UP000051783">
    <property type="component" value="Unassembled WGS sequence"/>
</dbReference>
<dbReference type="GO" id="GO:0003677">
    <property type="term" value="F:DNA binding"/>
    <property type="evidence" value="ECO:0007669"/>
    <property type="project" value="UniProtKB-KW"/>
</dbReference>
<dbReference type="PRINTS" id="PR00039">
    <property type="entry name" value="HTHLYSR"/>
</dbReference>
<proteinExistence type="inferred from homology"/>
<dbReference type="InterPro" id="IPR050950">
    <property type="entry name" value="HTH-type_LysR_regulators"/>
</dbReference>
<dbReference type="PANTHER" id="PTHR30419:SF28">
    <property type="entry name" value="HTH-TYPE TRANSCRIPTIONAL REGULATOR BSDA"/>
    <property type="match status" value="1"/>
</dbReference>
<dbReference type="GO" id="GO:0005829">
    <property type="term" value="C:cytosol"/>
    <property type="evidence" value="ECO:0007669"/>
    <property type="project" value="TreeGrafter"/>
</dbReference>
<dbReference type="FunFam" id="1.10.10.10:FF:000001">
    <property type="entry name" value="LysR family transcriptional regulator"/>
    <property type="match status" value="1"/>
</dbReference>
<reference evidence="6 7" key="1">
    <citation type="journal article" date="2015" name="Genome Announc.">
        <title>Expanding the biotechnology potential of lactobacilli through comparative genomics of 213 strains and associated genera.</title>
        <authorList>
            <person name="Sun Z."/>
            <person name="Harris H.M."/>
            <person name="McCann A."/>
            <person name="Guo C."/>
            <person name="Argimon S."/>
            <person name="Zhang W."/>
            <person name="Yang X."/>
            <person name="Jeffery I.B."/>
            <person name="Cooney J.C."/>
            <person name="Kagawa T.F."/>
            <person name="Liu W."/>
            <person name="Song Y."/>
            <person name="Salvetti E."/>
            <person name="Wrobel A."/>
            <person name="Rasinkangas P."/>
            <person name="Parkhill J."/>
            <person name="Rea M.C."/>
            <person name="O'Sullivan O."/>
            <person name="Ritari J."/>
            <person name="Douillard F.P."/>
            <person name="Paul Ross R."/>
            <person name="Yang R."/>
            <person name="Briner A.E."/>
            <person name="Felis G.E."/>
            <person name="de Vos W.M."/>
            <person name="Barrangou R."/>
            <person name="Klaenhammer T.R."/>
            <person name="Caufield P.W."/>
            <person name="Cui Y."/>
            <person name="Zhang H."/>
            <person name="O'Toole P.W."/>
        </authorList>
    </citation>
    <scope>NUCLEOTIDE SEQUENCE [LARGE SCALE GENOMIC DNA]</scope>
    <source>
        <strain evidence="6 7">LMG 26013</strain>
    </source>
</reference>
<dbReference type="SUPFAM" id="SSF53850">
    <property type="entry name" value="Periplasmic binding protein-like II"/>
    <property type="match status" value="1"/>
</dbReference>
<dbReference type="InterPro" id="IPR005119">
    <property type="entry name" value="LysR_subst-bd"/>
</dbReference>
<evidence type="ECO:0000259" key="5">
    <source>
        <dbReference type="PROSITE" id="PS50931"/>
    </source>
</evidence>
<name>A0A0R2MK01_9LACO</name>
<keyword evidence="3" id="KW-0238">DNA-binding</keyword>
<dbReference type="CDD" id="cd08434">
    <property type="entry name" value="PBP2_GltC_like"/>
    <property type="match status" value="1"/>
</dbReference>
<dbReference type="Pfam" id="PF00126">
    <property type="entry name" value="HTH_1"/>
    <property type="match status" value="1"/>
</dbReference>
<dbReference type="OrthoDB" id="9803735at2"/>
<dbReference type="PROSITE" id="PS50931">
    <property type="entry name" value="HTH_LYSR"/>
    <property type="match status" value="1"/>
</dbReference>
<keyword evidence="2" id="KW-0805">Transcription regulation</keyword>
<dbReference type="InterPro" id="IPR000847">
    <property type="entry name" value="LysR_HTH_N"/>
</dbReference>
<keyword evidence="4" id="KW-0804">Transcription</keyword>
<keyword evidence="7" id="KW-1185">Reference proteome</keyword>
<dbReference type="EMBL" id="JQCL01000029">
    <property type="protein sequence ID" value="KRO14014.1"/>
    <property type="molecule type" value="Genomic_DNA"/>
</dbReference>
<dbReference type="PANTHER" id="PTHR30419">
    <property type="entry name" value="HTH-TYPE TRANSCRIPTIONAL REGULATOR YBHD"/>
    <property type="match status" value="1"/>
</dbReference>
<dbReference type="Gene3D" id="1.10.10.10">
    <property type="entry name" value="Winged helix-like DNA-binding domain superfamily/Winged helix DNA-binding domain"/>
    <property type="match status" value="1"/>
</dbReference>
<dbReference type="Pfam" id="PF03466">
    <property type="entry name" value="LysR_substrate"/>
    <property type="match status" value="1"/>
</dbReference>
<protein>
    <submittedName>
        <fullName evidence="6">LysR family transcriptional regulator</fullName>
    </submittedName>
</protein>
<dbReference type="InterPro" id="IPR036388">
    <property type="entry name" value="WH-like_DNA-bd_sf"/>
</dbReference>
<evidence type="ECO:0000256" key="3">
    <source>
        <dbReference type="ARBA" id="ARBA00023125"/>
    </source>
</evidence>
<gene>
    <name evidence="6" type="ORF">IV64_GL001850</name>
</gene>
<evidence type="ECO:0000256" key="1">
    <source>
        <dbReference type="ARBA" id="ARBA00009437"/>
    </source>
</evidence>
<dbReference type="InterPro" id="IPR036390">
    <property type="entry name" value="WH_DNA-bd_sf"/>
</dbReference>
<feature type="domain" description="HTH lysR-type" evidence="5">
    <location>
        <begin position="1"/>
        <end position="58"/>
    </location>
</feature>
<dbReference type="PATRIC" id="fig|942150.3.peg.1923"/>
<organism evidence="6 7">
    <name type="scientific">Lactiplantibacillus xiangfangensis</name>
    <dbReference type="NCBI Taxonomy" id="942150"/>
    <lineage>
        <taxon>Bacteria</taxon>
        <taxon>Bacillati</taxon>
        <taxon>Bacillota</taxon>
        <taxon>Bacilli</taxon>
        <taxon>Lactobacillales</taxon>
        <taxon>Lactobacillaceae</taxon>
        <taxon>Lactiplantibacillus</taxon>
    </lineage>
</organism>
<dbReference type="STRING" id="942150.IV64_GL001850"/>
<dbReference type="RefSeq" id="WP_057705627.1">
    <property type="nucleotide sequence ID" value="NZ_JQCL01000029.1"/>
</dbReference>
<accession>A0A0R2MK01</accession>
<dbReference type="Gene3D" id="3.40.190.290">
    <property type="match status" value="1"/>
</dbReference>
<dbReference type="GO" id="GO:0003700">
    <property type="term" value="F:DNA-binding transcription factor activity"/>
    <property type="evidence" value="ECO:0007669"/>
    <property type="project" value="InterPro"/>
</dbReference>
<sequence length="309" mass="34948">MNLRHLEFFKELARTQHMAKAAENLGISQPSLSYAIKKLEKEIGVPLFEPDGRNIKLTPIGSVYLKYIVASLNDLSQGNELVQQLMNPDRGHINLGFTYTMGQQLVPELITEFQIDSQNQAITFDLGQGNSLNLLKDLADEKYDLVFASNVDKLGEQPTSNLFDFIPIVQQAIVAVLPPNHPLAQKEAVTIQDLAPYPMLLFSKNSGLRPLIDQILDAANVKPKVAYEIEEDHTMVGFVHFNLGVAIMPHLPLLDQNSVVVKPLANQPLQHQIYLIVKRNHFLTPSVHRFQEFSRSYCWKHYTSQEKLL</sequence>
<dbReference type="SUPFAM" id="SSF46785">
    <property type="entry name" value="Winged helix' DNA-binding domain"/>
    <property type="match status" value="1"/>
</dbReference>
<comment type="caution">
    <text evidence="6">The sequence shown here is derived from an EMBL/GenBank/DDBJ whole genome shotgun (WGS) entry which is preliminary data.</text>
</comment>
<evidence type="ECO:0000313" key="6">
    <source>
        <dbReference type="EMBL" id="KRO14014.1"/>
    </source>
</evidence>
<dbReference type="AlphaFoldDB" id="A0A0R2MK01"/>
<evidence type="ECO:0000256" key="2">
    <source>
        <dbReference type="ARBA" id="ARBA00023015"/>
    </source>
</evidence>
<evidence type="ECO:0000256" key="4">
    <source>
        <dbReference type="ARBA" id="ARBA00023163"/>
    </source>
</evidence>
<comment type="similarity">
    <text evidence="1">Belongs to the LysR transcriptional regulatory family.</text>
</comment>